<evidence type="ECO:0000313" key="2">
    <source>
        <dbReference type="Proteomes" id="UP000192980"/>
    </source>
</evidence>
<keyword evidence="2" id="KW-1185">Reference proteome</keyword>
<accession>A0A1X7HXB2</accession>
<dbReference type="RefSeq" id="WP_159451782.1">
    <property type="nucleotide sequence ID" value="NZ_FXAU01000001.1"/>
</dbReference>
<gene>
    <name evidence="1" type="ORF">SAMN05660862_0115</name>
</gene>
<evidence type="ECO:0000313" key="1">
    <source>
        <dbReference type="EMBL" id="SMG06079.1"/>
    </source>
</evidence>
<name>A0A1X7HXB2_9SPHI</name>
<reference evidence="1 2" key="1">
    <citation type="submission" date="2017-04" db="EMBL/GenBank/DDBJ databases">
        <authorList>
            <person name="Afonso C.L."/>
            <person name="Miller P.J."/>
            <person name="Scott M.A."/>
            <person name="Spackman E."/>
            <person name="Goraichik I."/>
            <person name="Dimitrov K.M."/>
            <person name="Suarez D.L."/>
            <person name="Swayne D.E."/>
        </authorList>
    </citation>
    <scope>NUCLEOTIDE SEQUENCE [LARGE SCALE GENOMIC DNA]</scope>
    <source>
        <strain evidence="1 2">DSM 22418</strain>
    </source>
</reference>
<organism evidence="1 2">
    <name type="scientific">Sphingobacterium psychroaquaticum</name>
    <dbReference type="NCBI Taxonomy" id="561061"/>
    <lineage>
        <taxon>Bacteria</taxon>
        <taxon>Pseudomonadati</taxon>
        <taxon>Bacteroidota</taxon>
        <taxon>Sphingobacteriia</taxon>
        <taxon>Sphingobacteriales</taxon>
        <taxon>Sphingobacteriaceae</taxon>
        <taxon>Sphingobacterium</taxon>
    </lineage>
</organism>
<protein>
    <submittedName>
        <fullName evidence="1">Uncharacterized protein</fullName>
    </submittedName>
</protein>
<sequence length="51" mass="6167">MPYSVYQKSYSFLCPDPLQEYPYDLTPLKRTPLNAMVKVDHQSLKYRWNIK</sequence>
<dbReference type="STRING" id="561061.SAMN05660862_0115"/>
<dbReference type="EMBL" id="FXAU01000001">
    <property type="protein sequence ID" value="SMG06079.1"/>
    <property type="molecule type" value="Genomic_DNA"/>
</dbReference>
<dbReference type="AlphaFoldDB" id="A0A1X7HXB2"/>
<proteinExistence type="predicted"/>
<dbReference type="Proteomes" id="UP000192980">
    <property type="component" value="Unassembled WGS sequence"/>
</dbReference>